<organism evidence="1 2">
    <name type="scientific">Rhizocola hellebori</name>
    <dbReference type="NCBI Taxonomy" id="1392758"/>
    <lineage>
        <taxon>Bacteria</taxon>
        <taxon>Bacillati</taxon>
        <taxon>Actinomycetota</taxon>
        <taxon>Actinomycetes</taxon>
        <taxon>Micromonosporales</taxon>
        <taxon>Micromonosporaceae</taxon>
        <taxon>Rhizocola</taxon>
    </lineage>
</organism>
<protein>
    <recommendedName>
        <fullName evidence="3">Peptidase M10 metallopeptidase domain-containing protein</fullName>
    </recommendedName>
</protein>
<dbReference type="InterPro" id="IPR024079">
    <property type="entry name" value="MetalloPept_cat_dom_sf"/>
</dbReference>
<dbReference type="SUPFAM" id="SSF55486">
    <property type="entry name" value="Metalloproteases ('zincins'), catalytic domain"/>
    <property type="match status" value="1"/>
</dbReference>
<dbReference type="GO" id="GO:0008237">
    <property type="term" value="F:metallopeptidase activity"/>
    <property type="evidence" value="ECO:0007669"/>
    <property type="project" value="InterPro"/>
</dbReference>
<reference evidence="1" key="1">
    <citation type="submission" date="2021-01" db="EMBL/GenBank/DDBJ databases">
        <title>Whole genome shotgun sequence of Rhizocola hellebori NBRC 109834.</title>
        <authorList>
            <person name="Komaki H."/>
            <person name="Tamura T."/>
        </authorList>
    </citation>
    <scope>NUCLEOTIDE SEQUENCE</scope>
    <source>
        <strain evidence="1">NBRC 109834</strain>
    </source>
</reference>
<dbReference type="AlphaFoldDB" id="A0A8J3Q2J8"/>
<sequence>MKSTSLARIYLVFLLVVGGIFLPHPPASAHSPTSYFTAGKWPTSQVISYGINIGFPTGSWRSRLVEAKDQWNNSASTGEPKIYWYLADDVNHGSAGDPCGISGFNTAAIFWNDLDYLGSNWVAATRLCPQTLNSTIYNFTIEFDSTRSNWYSGNADNPGGNVDFWSVATHEFGHALGFWEHIPESDGACPDDSTRATMCPSTYLGTERQRTVSPHDVHTFDAAY</sequence>
<dbReference type="Gene3D" id="3.40.390.10">
    <property type="entry name" value="Collagenase (Catalytic Domain)"/>
    <property type="match status" value="1"/>
</dbReference>
<evidence type="ECO:0008006" key="3">
    <source>
        <dbReference type="Google" id="ProtNLM"/>
    </source>
</evidence>
<gene>
    <name evidence="1" type="ORF">Rhe02_07070</name>
</gene>
<evidence type="ECO:0000313" key="1">
    <source>
        <dbReference type="EMBL" id="GIH02640.1"/>
    </source>
</evidence>
<keyword evidence="2" id="KW-1185">Reference proteome</keyword>
<proteinExistence type="predicted"/>
<comment type="caution">
    <text evidence="1">The sequence shown here is derived from an EMBL/GenBank/DDBJ whole genome shotgun (WGS) entry which is preliminary data.</text>
</comment>
<name>A0A8J3Q2J8_9ACTN</name>
<accession>A0A8J3Q2J8</accession>
<dbReference type="EMBL" id="BONY01000003">
    <property type="protein sequence ID" value="GIH02640.1"/>
    <property type="molecule type" value="Genomic_DNA"/>
</dbReference>
<evidence type="ECO:0000313" key="2">
    <source>
        <dbReference type="Proteomes" id="UP000612899"/>
    </source>
</evidence>
<dbReference type="RefSeq" id="WP_203906581.1">
    <property type="nucleotide sequence ID" value="NZ_BONY01000003.1"/>
</dbReference>
<dbReference type="Proteomes" id="UP000612899">
    <property type="component" value="Unassembled WGS sequence"/>
</dbReference>